<comment type="cofactor">
    <cofactor evidence="14">
        <name>Cu cation</name>
        <dbReference type="ChEBI" id="CHEBI:23378"/>
    </cofactor>
    <text evidence="14">Contains 1 topaquinone per subunit.</text>
</comment>
<feature type="domain" description="Copper amine oxidase catalytic" evidence="16">
    <location>
        <begin position="333"/>
        <end position="750"/>
    </location>
</feature>
<dbReference type="GO" id="GO:0048038">
    <property type="term" value="F:quinone binding"/>
    <property type="evidence" value="ECO:0007669"/>
    <property type="project" value="InterPro"/>
</dbReference>
<comment type="cofactor">
    <cofactor evidence="1">
        <name>Cu cation</name>
        <dbReference type="ChEBI" id="CHEBI:23378"/>
    </cofactor>
</comment>
<dbReference type="RefSeq" id="XP_014567475.1">
    <property type="nucleotide sequence ID" value="XM_014711989.1"/>
</dbReference>
<dbReference type="InterPro" id="IPR015802">
    <property type="entry name" value="Cu_amine_oxidase_N3"/>
</dbReference>
<dbReference type="OMA" id="EMCNESK"/>
<dbReference type="SUPFAM" id="SSF54416">
    <property type="entry name" value="Amine oxidase N-terminal region"/>
    <property type="match status" value="2"/>
</dbReference>
<evidence type="ECO:0000256" key="13">
    <source>
        <dbReference type="PIRSR" id="PIRSR600269-51"/>
    </source>
</evidence>
<dbReference type="InterPro" id="IPR049947">
    <property type="entry name" value="Cu_Am_Ox_Cu-bd"/>
</dbReference>
<dbReference type="InterPro" id="IPR015798">
    <property type="entry name" value="Cu_amine_oxidase_C"/>
</dbReference>
<evidence type="ECO:0000256" key="5">
    <source>
        <dbReference type="ARBA" id="ARBA00011738"/>
    </source>
</evidence>
<dbReference type="GO" id="GO:0008131">
    <property type="term" value="F:primary methylamine oxidase activity"/>
    <property type="evidence" value="ECO:0007669"/>
    <property type="project" value="UniProtKB-EC"/>
</dbReference>
<dbReference type="FunCoup" id="G7E8J0">
    <property type="interactions" value="43"/>
</dbReference>
<keyword evidence="9 14" id="KW-0186">Copper</keyword>
<comment type="similarity">
    <text evidence="4 14">Belongs to the copper/topaquinone oxidase family.</text>
</comment>
<proteinExistence type="inferred from homology"/>
<dbReference type="STRING" id="764103.G7E8J0"/>
<feature type="compositionally biased region" description="Low complexity" evidence="15">
    <location>
        <begin position="38"/>
        <end position="49"/>
    </location>
</feature>
<evidence type="ECO:0000313" key="19">
    <source>
        <dbReference type="Proteomes" id="UP000009131"/>
    </source>
</evidence>
<evidence type="ECO:0000256" key="3">
    <source>
        <dbReference type="ARBA" id="ARBA00001947"/>
    </source>
</evidence>
<evidence type="ECO:0000256" key="9">
    <source>
        <dbReference type="ARBA" id="ARBA00023008"/>
    </source>
</evidence>
<keyword evidence="6 14" id="KW-0479">Metal-binding</keyword>
<evidence type="ECO:0000256" key="1">
    <source>
        <dbReference type="ARBA" id="ARBA00001935"/>
    </source>
</evidence>
<feature type="compositionally biased region" description="Polar residues" evidence="15">
    <location>
        <begin position="53"/>
        <end position="63"/>
    </location>
</feature>
<comment type="catalytic activity">
    <reaction evidence="11">
        <text>a primary methyl amine + O2 + H2O = an aldehyde + H2O2 + NH4(+)</text>
        <dbReference type="Rhea" id="RHEA:16153"/>
        <dbReference type="ChEBI" id="CHEBI:15377"/>
        <dbReference type="ChEBI" id="CHEBI:15379"/>
        <dbReference type="ChEBI" id="CHEBI:16240"/>
        <dbReference type="ChEBI" id="CHEBI:17478"/>
        <dbReference type="ChEBI" id="CHEBI:28938"/>
        <dbReference type="ChEBI" id="CHEBI:228804"/>
        <dbReference type="EC" id="1.4.3.21"/>
    </reaction>
</comment>
<evidence type="ECO:0000256" key="15">
    <source>
        <dbReference type="SAM" id="MobiDB-lite"/>
    </source>
</evidence>
<sequence length="768" mass="84120">MESALNELKAKAAAYVNGQDTIAAPSEHKLPAAQIDGAHAANGTNGHAKGSAHGTNGKTNGHTVATAHPLDQLSTDELTSIGDKVREHLMQSLGIKAYRFISNTLVDPPKKDVLKYLGIATNPEELGKVEPDQAVKLARRAKVIILDALTGSAYTILVTIDRANVTIDKVDKLAKGVQPSICPEELLACEDIIKADPQVCKLARELGLEPEQLAADGWSIGMDDRFGSGRRIQQALMYARLQPDDNLYAHPLDFVPVVDVIAGKVIHIDFPATKKPGEKLSRGSSAPHDINADQLAESGRERVPVPRQPYEYLPDLLAEHDPTFKLRTDLKLLHITQPEGASFTLDGHHLKWSTWDLHVGFNAREGLYLNMIQYDDHGVKRPIIARLSNSELVVPYASEAFPHSRKFALDIGEYLIGTLTNSLELGCDCLGEIAYLDGLLTSHDGSAMKIKNAICIHEEDGGVLWKHTDYRQDGKTHAVRSRKLVISSFATVANYEYGFFYEFHLDGTIKVEVKLTGILNTWSLAEGEDAGLTGTQVAPRVVGQHHQHLFSLRIEPMLDGVNNTVVETNVVSAEGEVGSAENYAGNRFEARKTVLKTAKAAIRDPDPATSRYWSIVQPSEKHYSSGHSPAYKIMAPYQPPLYCKPGSWVARRAPFAKHGLWVVPTSTTAATSIYPAGEHVPQSCQDGGELEDSVQVWADRDENIENTDIALYLTFGTTHIPRPEDFPVMPTEHLSVTLKPVGFFKQNPALDVPAVRDSKSKLAHCNGC</sequence>
<dbReference type="Pfam" id="PF01179">
    <property type="entry name" value="Cu_amine_oxid"/>
    <property type="match status" value="1"/>
</dbReference>
<feature type="active site" description="Schiff-base intermediate with substrate; via topaquinone" evidence="12">
    <location>
        <position position="495"/>
    </location>
</feature>
<dbReference type="Gene3D" id="3.10.450.40">
    <property type="match status" value="2"/>
</dbReference>
<dbReference type="InterPro" id="IPR000269">
    <property type="entry name" value="Cu_amine_oxidase"/>
</dbReference>
<evidence type="ECO:0000256" key="2">
    <source>
        <dbReference type="ARBA" id="ARBA00001936"/>
    </source>
</evidence>
<dbReference type="Proteomes" id="UP000009131">
    <property type="component" value="Unassembled WGS sequence"/>
</dbReference>
<feature type="domain" description="Copper amine oxidase N3-terminal" evidence="17">
    <location>
        <begin position="179"/>
        <end position="274"/>
    </location>
</feature>
<evidence type="ECO:0000256" key="7">
    <source>
        <dbReference type="ARBA" id="ARBA00022772"/>
    </source>
</evidence>
<name>G7E8J0_MIXOS</name>
<evidence type="ECO:0000256" key="6">
    <source>
        <dbReference type="ARBA" id="ARBA00022723"/>
    </source>
</evidence>
<feature type="modified residue" description="2',4',5'-topaquinone" evidence="13">
    <location>
        <position position="495"/>
    </location>
</feature>
<dbReference type="PROSITE" id="PS01165">
    <property type="entry name" value="COPPER_AMINE_OXID_2"/>
    <property type="match status" value="1"/>
</dbReference>
<dbReference type="InterPro" id="IPR036460">
    <property type="entry name" value="Cu_amine_oxidase_C_sf"/>
</dbReference>
<feature type="active site" description="Proton acceptor" evidence="12">
    <location>
        <position position="410"/>
    </location>
</feature>
<dbReference type="PANTHER" id="PTHR10638:SF86">
    <property type="entry name" value="COPPER AMINE OXIDASE 1-RELATED"/>
    <property type="match status" value="1"/>
</dbReference>
<dbReference type="PROSITE" id="PS01164">
    <property type="entry name" value="COPPER_AMINE_OXID_1"/>
    <property type="match status" value="1"/>
</dbReference>
<keyword evidence="7 12" id="KW-0801">TPQ</keyword>
<accession>G7E8J0</accession>
<keyword evidence="19" id="KW-1185">Reference proteome</keyword>
<evidence type="ECO:0000259" key="16">
    <source>
        <dbReference type="Pfam" id="PF01179"/>
    </source>
</evidence>
<gene>
    <name evidence="18" type="primary">Mo05841</name>
    <name evidence="18" type="ORF">E5Q_05841</name>
</gene>
<dbReference type="Pfam" id="PF02728">
    <property type="entry name" value="Cu_amine_oxidN3"/>
    <property type="match status" value="1"/>
</dbReference>
<dbReference type="eggNOG" id="KOG1186">
    <property type="taxonomic scope" value="Eukaryota"/>
</dbReference>
<dbReference type="InParanoid" id="G7E8J0"/>
<dbReference type="EC" id="1.4.3.-" evidence="14"/>
<comment type="cofactor">
    <cofactor evidence="3">
        <name>Zn(2+)</name>
        <dbReference type="ChEBI" id="CHEBI:29105"/>
    </cofactor>
</comment>
<evidence type="ECO:0000256" key="4">
    <source>
        <dbReference type="ARBA" id="ARBA00007983"/>
    </source>
</evidence>
<protein>
    <recommendedName>
        <fullName evidence="14">Amine oxidase</fullName>
        <ecNumber evidence="14">1.4.3.-</ecNumber>
    </recommendedName>
</protein>
<comment type="caution">
    <text evidence="18">The sequence shown here is derived from an EMBL/GenBank/DDBJ whole genome shotgun (WGS) entry which is preliminary data.</text>
</comment>
<evidence type="ECO:0000256" key="14">
    <source>
        <dbReference type="RuleBase" id="RU000672"/>
    </source>
</evidence>
<dbReference type="AlphaFoldDB" id="G7E8J0"/>
<dbReference type="EMBL" id="BABT02000216">
    <property type="protein sequence ID" value="GAA99150.1"/>
    <property type="molecule type" value="Genomic_DNA"/>
</dbReference>
<dbReference type="InterPro" id="IPR016182">
    <property type="entry name" value="Cu_amine_oxidase_N-reg"/>
</dbReference>
<dbReference type="Gene3D" id="2.70.98.20">
    <property type="entry name" value="Copper amine oxidase, catalytic domain"/>
    <property type="match status" value="1"/>
</dbReference>
<dbReference type="GO" id="GO:0009308">
    <property type="term" value="P:amine metabolic process"/>
    <property type="evidence" value="ECO:0007669"/>
    <property type="project" value="UniProtKB-UniRule"/>
</dbReference>
<comment type="PTM">
    <text evidence="13 14">Topaquinone (TPQ) is generated by copper-dependent autoxidation of a specific tyrosyl residue.</text>
</comment>
<reference evidence="18 19" key="2">
    <citation type="journal article" date="2012" name="Open Biol.">
        <title>Characteristics of nucleosomes and linker DNA regions on the genome of the basidiomycete Mixia osmundae revealed by mono- and dinucleosome mapping.</title>
        <authorList>
            <person name="Nishida H."/>
            <person name="Kondo S."/>
            <person name="Matsumoto T."/>
            <person name="Suzuki Y."/>
            <person name="Yoshikawa H."/>
            <person name="Taylor T.D."/>
            <person name="Sugiyama J."/>
        </authorList>
    </citation>
    <scope>NUCLEOTIDE SEQUENCE [LARGE SCALE GENOMIC DNA]</scope>
    <source>
        <strain evidence="19">CBS 9802 / IAM 14324 / JCM 22182 / KY 12970</strain>
    </source>
</reference>
<feature type="region of interest" description="Disordered" evidence="15">
    <location>
        <begin position="38"/>
        <end position="63"/>
    </location>
</feature>
<dbReference type="OrthoDB" id="5379943at2759"/>
<reference evidence="18 19" key="1">
    <citation type="journal article" date="2011" name="J. Gen. Appl. Microbiol.">
        <title>Draft genome sequencing of the enigmatic basidiomycete Mixia osmundae.</title>
        <authorList>
            <person name="Nishida H."/>
            <person name="Nagatsuka Y."/>
            <person name="Sugiyama J."/>
        </authorList>
    </citation>
    <scope>NUCLEOTIDE SEQUENCE [LARGE SCALE GENOMIC DNA]</scope>
    <source>
        <strain evidence="19">CBS 9802 / IAM 14324 / JCM 22182 / KY 12970</strain>
    </source>
</reference>
<dbReference type="GO" id="GO:0005507">
    <property type="term" value="F:copper ion binding"/>
    <property type="evidence" value="ECO:0007669"/>
    <property type="project" value="InterPro"/>
</dbReference>
<comment type="subunit">
    <text evidence="5">Homodimer.</text>
</comment>
<comment type="cofactor">
    <cofactor evidence="2">
        <name>Mn(2+)</name>
        <dbReference type="ChEBI" id="CHEBI:29035"/>
    </cofactor>
</comment>
<evidence type="ECO:0000256" key="12">
    <source>
        <dbReference type="PIRSR" id="PIRSR600269-50"/>
    </source>
</evidence>
<keyword evidence="8 14" id="KW-0560">Oxidoreductase</keyword>
<dbReference type="PANTHER" id="PTHR10638">
    <property type="entry name" value="COPPER AMINE OXIDASE"/>
    <property type="match status" value="1"/>
</dbReference>
<keyword evidence="10" id="KW-0464">Manganese</keyword>
<evidence type="ECO:0000256" key="10">
    <source>
        <dbReference type="ARBA" id="ARBA00023211"/>
    </source>
</evidence>
<evidence type="ECO:0000256" key="11">
    <source>
        <dbReference type="ARBA" id="ARBA00048032"/>
    </source>
</evidence>
<dbReference type="InterPro" id="IPR049948">
    <property type="entry name" value="Cu_Am_ox_TPQ-bd"/>
</dbReference>
<evidence type="ECO:0000313" key="18">
    <source>
        <dbReference type="EMBL" id="GAA99150.1"/>
    </source>
</evidence>
<evidence type="ECO:0000259" key="17">
    <source>
        <dbReference type="Pfam" id="PF02728"/>
    </source>
</evidence>
<evidence type="ECO:0000256" key="8">
    <source>
        <dbReference type="ARBA" id="ARBA00023002"/>
    </source>
</evidence>
<organism evidence="18 19">
    <name type="scientific">Mixia osmundae (strain CBS 9802 / IAM 14324 / JCM 22182 / KY 12970)</name>
    <dbReference type="NCBI Taxonomy" id="764103"/>
    <lineage>
        <taxon>Eukaryota</taxon>
        <taxon>Fungi</taxon>
        <taxon>Dikarya</taxon>
        <taxon>Basidiomycota</taxon>
        <taxon>Pucciniomycotina</taxon>
        <taxon>Mixiomycetes</taxon>
        <taxon>Mixiales</taxon>
        <taxon>Mixiaceae</taxon>
        <taxon>Mixia</taxon>
    </lineage>
</organism>
<dbReference type="SUPFAM" id="SSF49998">
    <property type="entry name" value="Amine oxidase catalytic domain"/>
    <property type="match status" value="1"/>
</dbReference>
<dbReference type="HOGENOM" id="CLU_011500_3_2_1"/>